<dbReference type="Gene3D" id="3.40.30.10">
    <property type="entry name" value="Glutaredoxin"/>
    <property type="match status" value="1"/>
</dbReference>
<dbReference type="SFLD" id="SFLDG00358">
    <property type="entry name" value="Main_(cytGST)"/>
    <property type="match status" value="1"/>
</dbReference>
<dbReference type="RefSeq" id="WP_160987160.1">
    <property type="nucleotide sequence ID" value="NZ_WVTD01000019.1"/>
</dbReference>
<dbReference type="SUPFAM" id="SSF52833">
    <property type="entry name" value="Thioredoxin-like"/>
    <property type="match status" value="1"/>
</dbReference>
<dbReference type="InterPro" id="IPR040079">
    <property type="entry name" value="Glutathione_S-Trfase"/>
</dbReference>
<dbReference type="InterPro" id="IPR036249">
    <property type="entry name" value="Thioredoxin-like_sf"/>
</dbReference>
<evidence type="ECO:0000313" key="3">
    <source>
        <dbReference type="Proteomes" id="UP000465810"/>
    </source>
</evidence>
<name>A0A7X4GJE7_9SPHN</name>
<dbReference type="InterPro" id="IPR036282">
    <property type="entry name" value="Glutathione-S-Trfase_C_sf"/>
</dbReference>
<comment type="caution">
    <text evidence="2">The sequence shown here is derived from an EMBL/GenBank/DDBJ whole genome shotgun (WGS) entry which is preliminary data.</text>
</comment>
<reference evidence="2 3" key="1">
    <citation type="submission" date="2019-12" db="EMBL/GenBank/DDBJ databases">
        <authorList>
            <person name="Feng G."/>
            <person name="Zhu H."/>
        </authorList>
    </citation>
    <scope>NUCLEOTIDE SEQUENCE [LARGE SCALE GENOMIC DNA]</scope>
    <source>
        <strain evidence="2 3">FGD1</strain>
    </source>
</reference>
<dbReference type="Proteomes" id="UP000465810">
    <property type="component" value="Unassembled WGS sequence"/>
</dbReference>
<organism evidence="2 3">
    <name type="scientific">Novosphingobium silvae</name>
    <dbReference type="NCBI Taxonomy" id="2692619"/>
    <lineage>
        <taxon>Bacteria</taxon>
        <taxon>Pseudomonadati</taxon>
        <taxon>Pseudomonadota</taxon>
        <taxon>Alphaproteobacteria</taxon>
        <taxon>Sphingomonadales</taxon>
        <taxon>Sphingomonadaceae</taxon>
        <taxon>Novosphingobium</taxon>
    </lineage>
</organism>
<protein>
    <submittedName>
        <fullName evidence="2">Glutathione S-transferase</fullName>
    </submittedName>
</protein>
<evidence type="ECO:0000259" key="1">
    <source>
        <dbReference type="PROSITE" id="PS50404"/>
    </source>
</evidence>
<dbReference type="PANTHER" id="PTHR44051">
    <property type="entry name" value="GLUTATHIONE S-TRANSFERASE-RELATED"/>
    <property type="match status" value="1"/>
</dbReference>
<evidence type="ECO:0000313" key="2">
    <source>
        <dbReference type="EMBL" id="MYL99731.1"/>
    </source>
</evidence>
<dbReference type="PANTHER" id="PTHR44051:SF21">
    <property type="entry name" value="GLUTATHIONE S-TRANSFERASE FAMILY PROTEIN"/>
    <property type="match status" value="1"/>
</dbReference>
<dbReference type="PROSITE" id="PS50404">
    <property type="entry name" value="GST_NTER"/>
    <property type="match status" value="1"/>
</dbReference>
<keyword evidence="3" id="KW-1185">Reference proteome</keyword>
<dbReference type="EMBL" id="WVTD01000019">
    <property type="protein sequence ID" value="MYL99731.1"/>
    <property type="molecule type" value="Genomic_DNA"/>
</dbReference>
<accession>A0A7X4GJE7</accession>
<dbReference type="GO" id="GO:0016740">
    <property type="term" value="F:transferase activity"/>
    <property type="evidence" value="ECO:0007669"/>
    <property type="project" value="UniProtKB-KW"/>
</dbReference>
<dbReference type="SFLD" id="SFLDG01150">
    <property type="entry name" value="Main.1:_Beta-like"/>
    <property type="match status" value="1"/>
</dbReference>
<proteinExistence type="predicted"/>
<sequence length="209" mass="23389">MSVNPKLYHSPNSRSFRVLWALEEVGVPYDLELLVFPPRITKPTFLDENPLGTVPLFIDGDLRMTESAAICHYLGAKHAPGRLVPDTDAATFGTFLNYLHFGEATLTFPQAIVLRYGQFEEEGRRSPQVVADYSKWFLARARGIEAFLSRGAYAAGAVFTMADISVGYAIMLARHTGLFDQLAMPTQDYWRRLEARPAFARALSVQVMP</sequence>
<dbReference type="CDD" id="cd03046">
    <property type="entry name" value="GST_N_GTT1_like"/>
    <property type="match status" value="1"/>
</dbReference>
<dbReference type="SFLD" id="SFLDS00019">
    <property type="entry name" value="Glutathione_Transferase_(cytos"/>
    <property type="match status" value="1"/>
</dbReference>
<dbReference type="SUPFAM" id="SSF47616">
    <property type="entry name" value="GST C-terminal domain-like"/>
    <property type="match status" value="1"/>
</dbReference>
<dbReference type="Pfam" id="PF02798">
    <property type="entry name" value="GST_N"/>
    <property type="match status" value="1"/>
</dbReference>
<dbReference type="InterPro" id="IPR004045">
    <property type="entry name" value="Glutathione_S-Trfase_N"/>
</dbReference>
<feature type="domain" description="GST N-terminal" evidence="1">
    <location>
        <begin position="2"/>
        <end position="82"/>
    </location>
</feature>
<gene>
    <name evidence="2" type="ORF">GR702_18390</name>
</gene>
<dbReference type="Gene3D" id="1.20.1050.10">
    <property type="match status" value="1"/>
</dbReference>
<keyword evidence="2" id="KW-0808">Transferase</keyword>
<dbReference type="AlphaFoldDB" id="A0A7X4GJE7"/>